<feature type="domain" description="Nephrocystin 3-like N-terminal" evidence="2">
    <location>
        <begin position="39"/>
        <end position="118"/>
    </location>
</feature>
<dbReference type="AlphaFoldDB" id="A0A9P5ZDG9"/>
<keyword evidence="4" id="KW-1185">Reference proteome</keyword>
<dbReference type="OrthoDB" id="674604at2759"/>
<evidence type="ECO:0000313" key="3">
    <source>
        <dbReference type="EMBL" id="KAF9485432.1"/>
    </source>
</evidence>
<sequence length="133" mass="14909">MTYLEHHVAGSALYNSAPCTSHSFCHPNTCVDPLEELFNWALNYKIQILWLKGPAGSSKSTIIRSIIPRFLNAAIPIATFLFSTDDDTRNNMKQGRLAATLAYQLIQVIPETLPHILTVVCIMFCTRRCQRAA</sequence>
<protein>
    <recommendedName>
        <fullName evidence="2">Nephrocystin 3-like N-terminal domain-containing protein</fullName>
    </recommendedName>
</protein>
<comment type="caution">
    <text evidence="3">The sequence shown here is derived from an EMBL/GenBank/DDBJ whole genome shotgun (WGS) entry which is preliminary data.</text>
</comment>
<name>A0A9P5ZDG9_9AGAR</name>
<organism evidence="3 4">
    <name type="scientific">Pholiota conissans</name>
    <dbReference type="NCBI Taxonomy" id="109636"/>
    <lineage>
        <taxon>Eukaryota</taxon>
        <taxon>Fungi</taxon>
        <taxon>Dikarya</taxon>
        <taxon>Basidiomycota</taxon>
        <taxon>Agaricomycotina</taxon>
        <taxon>Agaricomycetes</taxon>
        <taxon>Agaricomycetidae</taxon>
        <taxon>Agaricales</taxon>
        <taxon>Agaricineae</taxon>
        <taxon>Strophariaceae</taxon>
        <taxon>Pholiota</taxon>
    </lineage>
</organism>
<evidence type="ECO:0000256" key="1">
    <source>
        <dbReference type="ARBA" id="ARBA00022737"/>
    </source>
</evidence>
<proteinExistence type="predicted"/>
<dbReference type="EMBL" id="MU155135">
    <property type="protein sequence ID" value="KAF9485432.1"/>
    <property type="molecule type" value="Genomic_DNA"/>
</dbReference>
<dbReference type="Pfam" id="PF24883">
    <property type="entry name" value="NPHP3_N"/>
    <property type="match status" value="1"/>
</dbReference>
<dbReference type="InterPro" id="IPR056884">
    <property type="entry name" value="NPHP3-like_N"/>
</dbReference>
<keyword evidence="1" id="KW-0677">Repeat</keyword>
<accession>A0A9P5ZDG9</accession>
<reference evidence="3" key="1">
    <citation type="submission" date="2020-11" db="EMBL/GenBank/DDBJ databases">
        <authorList>
            <consortium name="DOE Joint Genome Institute"/>
            <person name="Ahrendt S."/>
            <person name="Riley R."/>
            <person name="Andreopoulos W."/>
            <person name="Labutti K."/>
            <person name="Pangilinan J."/>
            <person name="Ruiz-Duenas F.J."/>
            <person name="Barrasa J.M."/>
            <person name="Sanchez-Garcia M."/>
            <person name="Camarero S."/>
            <person name="Miyauchi S."/>
            <person name="Serrano A."/>
            <person name="Linde D."/>
            <person name="Babiker R."/>
            <person name="Drula E."/>
            <person name="Ayuso-Fernandez I."/>
            <person name="Pacheco R."/>
            <person name="Padilla G."/>
            <person name="Ferreira P."/>
            <person name="Barriuso J."/>
            <person name="Kellner H."/>
            <person name="Castanera R."/>
            <person name="Alfaro M."/>
            <person name="Ramirez L."/>
            <person name="Pisabarro A.G."/>
            <person name="Kuo A."/>
            <person name="Tritt A."/>
            <person name="Lipzen A."/>
            <person name="He G."/>
            <person name="Yan M."/>
            <person name="Ng V."/>
            <person name="Cullen D."/>
            <person name="Martin F."/>
            <person name="Rosso M.-N."/>
            <person name="Henrissat B."/>
            <person name="Hibbett D."/>
            <person name="Martinez A.T."/>
            <person name="Grigoriev I.V."/>
        </authorList>
    </citation>
    <scope>NUCLEOTIDE SEQUENCE</scope>
    <source>
        <strain evidence="3">CIRM-BRFM 674</strain>
    </source>
</reference>
<gene>
    <name evidence="3" type="ORF">BDN70DRAFT_587446</name>
</gene>
<evidence type="ECO:0000313" key="4">
    <source>
        <dbReference type="Proteomes" id="UP000807469"/>
    </source>
</evidence>
<evidence type="ECO:0000259" key="2">
    <source>
        <dbReference type="Pfam" id="PF24883"/>
    </source>
</evidence>
<dbReference type="Proteomes" id="UP000807469">
    <property type="component" value="Unassembled WGS sequence"/>
</dbReference>